<dbReference type="PANTHER" id="PTHR35269">
    <property type="entry name" value="SMALL VCP/P97-INTERACTING PROTEIN"/>
    <property type="match status" value="1"/>
</dbReference>
<evidence type="ECO:0000313" key="6">
    <source>
        <dbReference type="RefSeq" id="XP_035670824.1"/>
    </source>
</evidence>
<dbReference type="GO" id="GO:1904240">
    <property type="term" value="P:negative regulation of VCP-NPL4-UFD1 AAA ATPase complex assembly"/>
    <property type="evidence" value="ECO:0000318"/>
    <property type="project" value="GO_Central"/>
</dbReference>
<evidence type="ECO:0000313" key="5">
    <source>
        <dbReference type="Proteomes" id="UP000001554"/>
    </source>
</evidence>
<sequence length="79" mass="8711">MGGCLPCLQGQADDYIETPDPEERRQQMLEAAEKRQQANESRGLKDPEGVKRAQKRKAEAEEKANIAGPGEGGLKWQMG</sequence>
<evidence type="ECO:0000256" key="4">
    <source>
        <dbReference type="SAM" id="MobiDB-lite"/>
    </source>
</evidence>
<dbReference type="AlphaFoldDB" id="A0A9J7KUR1"/>
<accession>A0A9J7KUR1</accession>
<dbReference type="GeneID" id="118412212"/>
<evidence type="ECO:0000256" key="3">
    <source>
        <dbReference type="ARBA" id="ARBA00023288"/>
    </source>
</evidence>
<dbReference type="Pfam" id="PF15811">
    <property type="entry name" value="SVIP"/>
    <property type="match status" value="1"/>
</dbReference>
<feature type="compositionally biased region" description="Basic and acidic residues" evidence="4">
    <location>
        <begin position="21"/>
        <end position="64"/>
    </location>
</feature>
<dbReference type="OrthoDB" id="10066206at2759"/>
<keyword evidence="3" id="KW-0449">Lipoprotein</keyword>
<dbReference type="InterPro" id="IPR031632">
    <property type="entry name" value="SVIP"/>
</dbReference>
<dbReference type="PANTHER" id="PTHR35269:SF1">
    <property type="entry name" value="SMALL VCP_P97-INTERACTING PROTEIN"/>
    <property type="match status" value="1"/>
</dbReference>
<keyword evidence="5" id="KW-1185">Reference proteome</keyword>
<reference evidence="5" key="1">
    <citation type="journal article" date="2020" name="Nat. Ecol. Evol.">
        <title>Deeply conserved synteny resolves early events in vertebrate evolution.</title>
        <authorList>
            <person name="Simakov O."/>
            <person name="Marletaz F."/>
            <person name="Yue J.X."/>
            <person name="O'Connell B."/>
            <person name="Jenkins J."/>
            <person name="Brandt A."/>
            <person name="Calef R."/>
            <person name="Tung C.H."/>
            <person name="Huang T.K."/>
            <person name="Schmutz J."/>
            <person name="Satoh N."/>
            <person name="Yu J.K."/>
            <person name="Putnam N.H."/>
            <person name="Green R.E."/>
            <person name="Rokhsar D.S."/>
        </authorList>
    </citation>
    <scope>NUCLEOTIDE SEQUENCE [LARGE SCALE GENOMIC DNA]</scope>
    <source>
        <strain evidence="5">S238N-H82</strain>
    </source>
</reference>
<dbReference type="OMA" id="GMCLPCF"/>
<keyword evidence="2" id="KW-0564">Palmitate</keyword>
<name>A0A9J7KUR1_BRAFL</name>
<dbReference type="KEGG" id="bfo:118412212"/>
<feature type="region of interest" description="Disordered" evidence="4">
    <location>
        <begin position="1"/>
        <end position="79"/>
    </location>
</feature>
<dbReference type="InterPro" id="IPR055366">
    <property type="entry name" value="SVIP_metazoa"/>
</dbReference>
<dbReference type="GO" id="GO:1904153">
    <property type="term" value="P:negative regulation of retrograde protein transport, ER to cytosol"/>
    <property type="evidence" value="ECO:0000318"/>
    <property type="project" value="GO_Central"/>
</dbReference>
<dbReference type="GO" id="GO:1904293">
    <property type="term" value="P:negative regulation of ERAD pathway"/>
    <property type="evidence" value="ECO:0000318"/>
    <property type="project" value="GO_Central"/>
</dbReference>
<dbReference type="GO" id="GO:0005789">
    <property type="term" value="C:endoplasmic reticulum membrane"/>
    <property type="evidence" value="ECO:0000318"/>
    <property type="project" value="GO_Central"/>
</dbReference>
<organism evidence="5 6">
    <name type="scientific">Branchiostoma floridae</name>
    <name type="common">Florida lancelet</name>
    <name type="synonym">Amphioxus</name>
    <dbReference type="NCBI Taxonomy" id="7739"/>
    <lineage>
        <taxon>Eukaryota</taxon>
        <taxon>Metazoa</taxon>
        <taxon>Chordata</taxon>
        <taxon>Cephalochordata</taxon>
        <taxon>Leptocardii</taxon>
        <taxon>Amphioxiformes</taxon>
        <taxon>Branchiostomatidae</taxon>
        <taxon>Branchiostoma</taxon>
    </lineage>
</organism>
<evidence type="ECO:0000256" key="2">
    <source>
        <dbReference type="ARBA" id="ARBA00023139"/>
    </source>
</evidence>
<dbReference type="GO" id="GO:0010508">
    <property type="term" value="P:positive regulation of autophagy"/>
    <property type="evidence" value="ECO:0000318"/>
    <property type="project" value="GO_Central"/>
</dbReference>
<evidence type="ECO:0000256" key="1">
    <source>
        <dbReference type="ARBA" id="ARBA00022707"/>
    </source>
</evidence>
<gene>
    <name evidence="6" type="primary">LOC118412212</name>
</gene>
<reference evidence="6" key="2">
    <citation type="submission" date="2025-08" db="UniProtKB">
        <authorList>
            <consortium name="RefSeq"/>
        </authorList>
    </citation>
    <scope>IDENTIFICATION</scope>
    <source>
        <strain evidence="6">S238N-H82</strain>
        <tissue evidence="6">Testes</tissue>
    </source>
</reference>
<dbReference type="RefSeq" id="XP_035670824.1">
    <property type="nucleotide sequence ID" value="XM_035814931.1"/>
</dbReference>
<proteinExistence type="predicted"/>
<keyword evidence="1" id="KW-0519">Myristate</keyword>
<dbReference type="Proteomes" id="UP000001554">
    <property type="component" value="Chromosome 3"/>
</dbReference>
<protein>
    <submittedName>
        <fullName evidence="6">Small VCP/p97-interacting protein-like</fullName>
    </submittedName>
</protein>